<evidence type="ECO:0000313" key="2">
    <source>
        <dbReference type="Proteomes" id="UP000050741"/>
    </source>
</evidence>
<evidence type="ECO:0000256" key="1">
    <source>
        <dbReference type="SAM" id="MobiDB-lite"/>
    </source>
</evidence>
<accession>A0A183BP04</accession>
<feature type="compositionally biased region" description="Basic and acidic residues" evidence="1">
    <location>
        <begin position="56"/>
        <end position="70"/>
    </location>
</feature>
<name>A0A183BP04_GLOPA</name>
<dbReference type="AlphaFoldDB" id="A0A183BP04"/>
<protein>
    <submittedName>
        <fullName evidence="3">Uncharacterized protein</fullName>
    </submittedName>
</protein>
<reference evidence="3" key="3">
    <citation type="submission" date="2016-06" db="UniProtKB">
        <authorList>
            <consortium name="WormBaseParasite"/>
        </authorList>
    </citation>
    <scope>IDENTIFICATION</scope>
</reference>
<feature type="compositionally biased region" description="Basic and acidic residues" evidence="1">
    <location>
        <begin position="26"/>
        <end position="49"/>
    </location>
</feature>
<evidence type="ECO:0000313" key="3">
    <source>
        <dbReference type="WBParaSite" id="GPLIN_000234000"/>
    </source>
</evidence>
<feature type="region of interest" description="Disordered" evidence="1">
    <location>
        <begin position="26"/>
        <end position="95"/>
    </location>
</feature>
<proteinExistence type="predicted"/>
<reference evidence="2" key="1">
    <citation type="submission" date="2013-12" db="EMBL/GenBank/DDBJ databases">
        <authorList>
            <person name="Aslett M."/>
        </authorList>
    </citation>
    <scope>NUCLEOTIDE SEQUENCE [LARGE SCALE GENOMIC DNA]</scope>
    <source>
        <strain evidence="2">Lindley</strain>
    </source>
</reference>
<dbReference type="Proteomes" id="UP000050741">
    <property type="component" value="Unassembled WGS sequence"/>
</dbReference>
<reference evidence="2" key="2">
    <citation type="submission" date="2014-05" db="EMBL/GenBank/DDBJ databases">
        <title>The genome and life-stage specific transcriptomes of Globodera pallida elucidate key aspects of plant parasitism by a cyst nematode.</title>
        <authorList>
            <person name="Cotton J.A."/>
            <person name="Lilley C.J."/>
            <person name="Jones L.M."/>
            <person name="Kikuchi T."/>
            <person name="Reid A.J."/>
            <person name="Thorpe P."/>
            <person name="Tsai I.J."/>
            <person name="Beasley H."/>
            <person name="Blok V."/>
            <person name="Cock P.J.A."/>
            <person name="Van den Akker S.E."/>
            <person name="Holroyd N."/>
            <person name="Hunt M."/>
            <person name="Mantelin S."/>
            <person name="Naghra H."/>
            <person name="Pain A."/>
            <person name="Palomares-Rius J.E."/>
            <person name="Zarowiecki M."/>
            <person name="Berriman M."/>
            <person name="Jones J.T."/>
            <person name="Urwin P.E."/>
        </authorList>
    </citation>
    <scope>NUCLEOTIDE SEQUENCE [LARGE SCALE GENOMIC DNA]</scope>
    <source>
        <strain evidence="2">Lindley</strain>
    </source>
</reference>
<sequence length="95" mass="10472">MTGRVGALYQFVDDGAQVAKFDRLRGRGERGGVRRGSLKEMSSEGKQDFKEEEQEDSRQARYGGDDEGHEGVGQAVGLRAEGVQAQVQSRRGEDR</sequence>
<dbReference type="WBParaSite" id="GPLIN_000234000">
    <property type="protein sequence ID" value="GPLIN_000234000"/>
    <property type="gene ID" value="GPLIN_000234000"/>
</dbReference>
<keyword evidence="2" id="KW-1185">Reference proteome</keyword>
<organism evidence="2 3">
    <name type="scientific">Globodera pallida</name>
    <name type="common">Potato cyst nematode worm</name>
    <name type="synonym">Heterodera pallida</name>
    <dbReference type="NCBI Taxonomy" id="36090"/>
    <lineage>
        <taxon>Eukaryota</taxon>
        <taxon>Metazoa</taxon>
        <taxon>Ecdysozoa</taxon>
        <taxon>Nematoda</taxon>
        <taxon>Chromadorea</taxon>
        <taxon>Rhabditida</taxon>
        <taxon>Tylenchina</taxon>
        <taxon>Tylenchomorpha</taxon>
        <taxon>Tylenchoidea</taxon>
        <taxon>Heteroderidae</taxon>
        <taxon>Heteroderinae</taxon>
        <taxon>Globodera</taxon>
    </lineage>
</organism>